<evidence type="ECO:0000256" key="4">
    <source>
        <dbReference type="ARBA" id="ARBA00013208"/>
    </source>
</evidence>
<evidence type="ECO:0000256" key="6">
    <source>
        <dbReference type="ARBA" id="ARBA00022801"/>
    </source>
</evidence>
<keyword evidence="8" id="KW-0812">Transmembrane</keyword>
<comment type="subcellular location">
    <subcellularLocation>
        <location evidence="2">Cell membrane</location>
        <topology evidence="2">Single-pass type II membrane protein</topology>
    </subcellularLocation>
    <subcellularLocation>
        <location evidence="9">Membrane</location>
        <topology evidence="9">Single-pass type II membrane protein</topology>
    </subcellularLocation>
</comment>
<dbReference type="GO" id="GO:0005886">
    <property type="term" value="C:plasma membrane"/>
    <property type="evidence" value="ECO:0007669"/>
    <property type="project" value="UniProtKB-SubCell"/>
</dbReference>
<dbReference type="InterPro" id="IPR000223">
    <property type="entry name" value="Pept_S26A_signal_pept_1"/>
</dbReference>
<dbReference type="InterPro" id="IPR019533">
    <property type="entry name" value="Peptidase_S26"/>
</dbReference>
<dbReference type="EC" id="3.4.21.89" evidence="4 8"/>
<evidence type="ECO:0000256" key="2">
    <source>
        <dbReference type="ARBA" id="ARBA00004401"/>
    </source>
</evidence>
<dbReference type="Proteomes" id="UP000254777">
    <property type="component" value="Unassembled WGS sequence"/>
</dbReference>
<dbReference type="Gene3D" id="2.10.109.10">
    <property type="entry name" value="Umud Fragment, subunit A"/>
    <property type="match status" value="1"/>
</dbReference>
<evidence type="ECO:0000259" key="10">
    <source>
        <dbReference type="Pfam" id="PF10502"/>
    </source>
</evidence>
<dbReference type="EMBL" id="UGTH01000001">
    <property type="protein sequence ID" value="SUB75994.1"/>
    <property type="molecule type" value="Genomic_DNA"/>
</dbReference>
<gene>
    <name evidence="11" type="primary">sipT_2</name>
    <name evidence="11" type="ORF">NCTC11088_01803</name>
</gene>
<sequence>MKNEKKENVFLSYISTFAFAIILALLIKTFIFSSNMVVGESMQPTLHENDRLIAMILPLHFKDPERFDIVIINAPDEKGKEYIKRLIGKPGDTVEIKDGVVYVNGNKLEETYIDSSVYTEIYDQSSWTLGDGEFFVMGDNRNPGKSLDSRFFGPVKKDDIRGIVKFRFWPFSDFGTIGG</sequence>
<accession>A0A379DDG2</accession>
<evidence type="ECO:0000256" key="5">
    <source>
        <dbReference type="ARBA" id="ARBA00022670"/>
    </source>
</evidence>
<proteinExistence type="inferred from homology"/>
<dbReference type="GO" id="GO:0004252">
    <property type="term" value="F:serine-type endopeptidase activity"/>
    <property type="evidence" value="ECO:0007669"/>
    <property type="project" value="InterPro"/>
</dbReference>
<keyword evidence="8" id="KW-0472">Membrane</keyword>
<evidence type="ECO:0000256" key="1">
    <source>
        <dbReference type="ARBA" id="ARBA00000677"/>
    </source>
</evidence>
<protein>
    <recommendedName>
        <fullName evidence="4 8">Signal peptidase I</fullName>
        <ecNumber evidence="4 8">3.4.21.89</ecNumber>
    </recommendedName>
</protein>
<dbReference type="PROSITE" id="PS00501">
    <property type="entry name" value="SPASE_I_1"/>
    <property type="match status" value="1"/>
</dbReference>
<organism evidence="11 12">
    <name type="scientific">Peptoniphilus indolicus</name>
    <dbReference type="NCBI Taxonomy" id="33030"/>
    <lineage>
        <taxon>Bacteria</taxon>
        <taxon>Bacillati</taxon>
        <taxon>Bacillota</taxon>
        <taxon>Tissierellia</taxon>
        <taxon>Tissierellales</taxon>
        <taxon>Peptoniphilaceae</taxon>
        <taxon>Peptoniphilus</taxon>
    </lineage>
</organism>
<evidence type="ECO:0000313" key="12">
    <source>
        <dbReference type="Proteomes" id="UP000254777"/>
    </source>
</evidence>
<feature type="active site" evidence="7">
    <location>
        <position position="84"/>
    </location>
</feature>
<dbReference type="InterPro" id="IPR019757">
    <property type="entry name" value="Pept_S26A_signal_pept_1_Lys-AS"/>
</dbReference>
<dbReference type="InterPro" id="IPR019756">
    <property type="entry name" value="Pept_S26A_signal_pept_1_Ser-AS"/>
</dbReference>
<comment type="similarity">
    <text evidence="3 9">Belongs to the peptidase S26 family.</text>
</comment>
<dbReference type="CDD" id="cd06530">
    <property type="entry name" value="S26_SPase_I"/>
    <property type="match status" value="1"/>
</dbReference>
<dbReference type="SUPFAM" id="SSF51306">
    <property type="entry name" value="LexA/Signal peptidase"/>
    <property type="match status" value="1"/>
</dbReference>
<evidence type="ECO:0000256" key="9">
    <source>
        <dbReference type="RuleBase" id="RU362042"/>
    </source>
</evidence>
<dbReference type="InterPro" id="IPR036286">
    <property type="entry name" value="LexA/Signal_pep-like_sf"/>
</dbReference>
<dbReference type="PRINTS" id="PR00727">
    <property type="entry name" value="LEADERPTASE"/>
</dbReference>
<keyword evidence="8" id="KW-1133">Transmembrane helix</keyword>
<dbReference type="PANTHER" id="PTHR43390:SF1">
    <property type="entry name" value="CHLOROPLAST PROCESSING PEPTIDASE"/>
    <property type="match status" value="1"/>
</dbReference>
<dbReference type="Pfam" id="PF10502">
    <property type="entry name" value="Peptidase_S26"/>
    <property type="match status" value="1"/>
</dbReference>
<keyword evidence="5 8" id="KW-0645">Protease</keyword>
<dbReference type="PROSITE" id="PS00760">
    <property type="entry name" value="SPASE_I_2"/>
    <property type="match status" value="1"/>
</dbReference>
<dbReference type="AlphaFoldDB" id="A0A379DDG2"/>
<dbReference type="NCBIfam" id="TIGR02227">
    <property type="entry name" value="sigpep_I_bact"/>
    <property type="match status" value="1"/>
</dbReference>
<evidence type="ECO:0000256" key="3">
    <source>
        <dbReference type="ARBA" id="ARBA00009370"/>
    </source>
</evidence>
<dbReference type="GO" id="GO:0006465">
    <property type="term" value="P:signal peptide processing"/>
    <property type="evidence" value="ECO:0007669"/>
    <property type="project" value="InterPro"/>
</dbReference>
<comment type="catalytic activity">
    <reaction evidence="1 8">
        <text>Cleavage of hydrophobic, N-terminal signal or leader sequences from secreted and periplasmic proteins.</text>
        <dbReference type="EC" id="3.4.21.89"/>
    </reaction>
</comment>
<evidence type="ECO:0000313" key="11">
    <source>
        <dbReference type="EMBL" id="SUB75994.1"/>
    </source>
</evidence>
<dbReference type="GO" id="GO:0009003">
    <property type="term" value="F:signal peptidase activity"/>
    <property type="evidence" value="ECO:0007669"/>
    <property type="project" value="UniProtKB-EC"/>
</dbReference>
<feature type="active site" evidence="7">
    <location>
        <position position="41"/>
    </location>
</feature>
<name>A0A379DDG2_9FIRM</name>
<evidence type="ECO:0000256" key="7">
    <source>
        <dbReference type="PIRSR" id="PIRSR600223-1"/>
    </source>
</evidence>
<feature type="transmembrane region" description="Helical" evidence="8">
    <location>
        <begin position="12"/>
        <end position="32"/>
    </location>
</feature>
<reference evidence="11 12" key="1">
    <citation type="submission" date="2018-06" db="EMBL/GenBank/DDBJ databases">
        <authorList>
            <consortium name="Pathogen Informatics"/>
            <person name="Doyle S."/>
        </authorList>
    </citation>
    <scope>NUCLEOTIDE SEQUENCE [LARGE SCALE GENOMIC DNA]</scope>
    <source>
        <strain evidence="11 12">NCTC11088</strain>
    </source>
</reference>
<dbReference type="PANTHER" id="PTHR43390">
    <property type="entry name" value="SIGNAL PEPTIDASE I"/>
    <property type="match status" value="1"/>
</dbReference>
<feature type="domain" description="Peptidase S26" evidence="10">
    <location>
        <begin position="12"/>
        <end position="169"/>
    </location>
</feature>
<keyword evidence="6 8" id="KW-0378">Hydrolase</keyword>
<evidence type="ECO:0000256" key="8">
    <source>
        <dbReference type="RuleBase" id="RU003993"/>
    </source>
</evidence>
<dbReference type="RefSeq" id="WP_115312223.1">
    <property type="nucleotide sequence ID" value="NZ_UGTH01000001.1"/>
</dbReference>